<dbReference type="AlphaFoldDB" id="A0A915E3E1"/>
<keyword evidence="2" id="KW-1185">Reference proteome</keyword>
<sequence>MNFFFYLLLVLFIISVNDIEAAFNSSEIQILNGNYNVSLNGNSSATDEERNFATDILKKVVKVAVKLGKGLLALCGKCFAIQ</sequence>
<proteinExistence type="predicted"/>
<evidence type="ECO:0000313" key="2">
    <source>
        <dbReference type="Proteomes" id="UP000887574"/>
    </source>
</evidence>
<protein>
    <submittedName>
        <fullName evidence="3">Uncharacterized protein</fullName>
    </submittedName>
</protein>
<accession>A0A915E3E1</accession>
<organism evidence="2 3">
    <name type="scientific">Ditylenchus dipsaci</name>
    <dbReference type="NCBI Taxonomy" id="166011"/>
    <lineage>
        <taxon>Eukaryota</taxon>
        <taxon>Metazoa</taxon>
        <taxon>Ecdysozoa</taxon>
        <taxon>Nematoda</taxon>
        <taxon>Chromadorea</taxon>
        <taxon>Rhabditida</taxon>
        <taxon>Tylenchina</taxon>
        <taxon>Tylenchomorpha</taxon>
        <taxon>Sphaerularioidea</taxon>
        <taxon>Anguinidae</taxon>
        <taxon>Anguininae</taxon>
        <taxon>Ditylenchus</taxon>
    </lineage>
</organism>
<keyword evidence="1" id="KW-0732">Signal</keyword>
<dbReference type="Proteomes" id="UP000887574">
    <property type="component" value="Unplaced"/>
</dbReference>
<reference evidence="3" key="1">
    <citation type="submission" date="2022-11" db="UniProtKB">
        <authorList>
            <consortium name="WormBaseParasite"/>
        </authorList>
    </citation>
    <scope>IDENTIFICATION</scope>
</reference>
<evidence type="ECO:0000313" key="3">
    <source>
        <dbReference type="WBParaSite" id="jg26535"/>
    </source>
</evidence>
<name>A0A915E3E1_9BILA</name>
<dbReference type="WBParaSite" id="jg26535">
    <property type="protein sequence ID" value="jg26535"/>
    <property type="gene ID" value="jg26535"/>
</dbReference>
<feature type="signal peptide" evidence="1">
    <location>
        <begin position="1"/>
        <end position="21"/>
    </location>
</feature>
<evidence type="ECO:0000256" key="1">
    <source>
        <dbReference type="SAM" id="SignalP"/>
    </source>
</evidence>
<feature type="chain" id="PRO_5038138945" evidence="1">
    <location>
        <begin position="22"/>
        <end position="82"/>
    </location>
</feature>